<dbReference type="Gene3D" id="1.20.1250.20">
    <property type="entry name" value="MFS general substrate transporter like domains"/>
    <property type="match status" value="1"/>
</dbReference>
<keyword evidence="2" id="KW-0813">Transport</keyword>
<feature type="transmembrane region" description="Helical" evidence="6">
    <location>
        <begin position="117"/>
        <end position="138"/>
    </location>
</feature>
<feature type="transmembrane region" description="Helical" evidence="6">
    <location>
        <begin position="270"/>
        <end position="289"/>
    </location>
</feature>
<evidence type="ECO:0000256" key="4">
    <source>
        <dbReference type="ARBA" id="ARBA00022989"/>
    </source>
</evidence>
<evidence type="ECO:0000256" key="3">
    <source>
        <dbReference type="ARBA" id="ARBA00022692"/>
    </source>
</evidence>
<feature type="domain" description="Major facilitator superfamily (MFS) profile" evidence="7">
    <location>
        <begin position="26"/>
        <end position="447"/>
    </location>
</feature>
<feature type="transmembrane region" description="Helical" evidence="6">
    <location>
        <begin position="150"/>
        <end position="172"/>
    </location>
</feature>
<comment type="caution">
    <text evidence="8">The sequence shown here is derived from an EMBL/GenBank/DDBJ whole genome shotgun (WGS) entry which is preliminary data.</text>
</comment>
<dbReference type="InterPro" id="IPR005828">
    <property type="entry name" value="MFS_sugar_transport-like"/>
</dbReference>
<reference evidence="8" key="1">
    <citation type="submission" date="2023-12" db="EMBL/GenBank/DDBJ databases">
        <title>Fervidustalea candida gen. nov., sp. nov., a novel member of the family Paenibacillaceae isolated from a geothermal area.</title>
        <authorList>
            <person name="Li W.-J."/>
            <person name="Jiao J.-Y."/>
            <person name="Chen Y."/>
        </authorList>
    </citation>
    <scope>NUCLEOTIDE SEQUENCE</scope>
    <source>
        <strain evidence="8">SYSU GA230002</strain>
    </source>
</reference>
<evidence type="ECO:0000256" key="2">
    <source>
        <dbReference type="ARBA" id="ARBA00022448"/>
    </source>
</evidence>
<keyword evidence="5 6" id="KW-0472">Membrane</keyword>
<evidence type="ECO:0000256" key="1">
    <source>
        <dbReference type="ARBA" id="ARBA00004651"/>
    </source>
</evidence>
<proteinExistence type="predicted"/>
<evidence type="ECO:0000259" key="7">
    <source>
        <dbReference type="PROSITE" id="PS50850"/>
    </source>
</evidence>
<name>A0ABU5ZGH5_9BACL</name>
<feature type="transmembrane region" description="Helical" evidence="6">
    <location>
        <begin position="422"/>
        <end position="442"/>
    </location>
</feature>
<gene>
    <name evidence="8" type="ORF">VF724_04750</name>
</gene>
<dbReference type="Proteomes" id="UP001310386">
    <property type="component" value="Unassembled WGS sequence"/>
</dbReference>
<dbReference type="PROSITE" id="PS50850">
    <property type="entry name" value="MFS"/>
    <property type="match status" value="1"/>
</dbReference>
<dbReference type="PANTHER" id="PTHR23508:SF10">
    <property type="entry name" value="CARBOXYLIC ACID TRANSPORTER PROTEIN HOMOLOG"/>
    <property type="match status" value="1"/>
</dbReference>
<keyword evidence="9" id="KW-1185">Reference proteome</keyword>
<feature type="transmembrane region" description="Helical" evidence="6">
    <location>
        <begin position="335"/>
        <end position="352"/>
    </location>
</feature>
<feature type="transmembrane region" description="Helical" evidence="6">
    <location>
        <begin position="301"/>
        <end position="323"/>
    </location>
</feature>
<evidence type="ECO:0000313" key="8">
    <source>
        <dbReference type="EMBL" id="MEB3100967.1"/>
    </source>
</evidence>
<evidence type="ECO:0000313" key="9">
    <source>
        <dbReference type="Proteomes" id="UP001310386"/>
    </source>
</evidence>
<comment type="subcellular location">
    <subcellularLocation>
        <location evidence="1">Cell membrane</location>
        <topology evidence="1">Multi-pass membrane protein</topology>
    </subcellularLocation>
</comment>
<dbReference type="EMBL" id="JAYJLD010000005">
    <property type="protein sequence ID" value="MEB3100967.1"/>
    <property type="molecule type" value="Genomic_DNA"/>
</dbReference>
<feature type="transmembrane region" description="Helical" evidence="6">
    <location>
        <begin position="62"/>
        <end position="80"/>
    </location>
</feature>
<protein>
    <submittedName>
        <fullName evidence="8">MFS transporter</fullName>
    </submittedName>
</protein>
<evidence type="ECO:0000256" key="6">
    <source>
        <dbReference type="SAM" id="Phobius"/>
    </source>
</evidence>
<dbReference type="InterPro" id="IPR005829">
    <property type="entry name" value="Sugar_transporter_CS"/>
</dbReference>
<sequence length="460" mass="49940">MEDVAKGANLLSRLDRIPVTKSIVGIMFLLILAWIFESFDIGMAGTLIVSLKKAWNLTGVEVGLFGVSPTIGIVLGLIPGGRLADKYGRRKVLLWGIFVYALLTFASAFSPNFETMVALRILAGLGEGAVFPIPYLMLSEFVNSNKRGISIGWVNGVLTAAYSIPLMVGAWASSAFPLENVWKVMSLLGGIPLLYLVPLLLWLPESPRFLIKQGSYEKLEQLIEKLEKRANLPHDTRLINPSTLEALQTGKQAQVRMSAIFAHPYLTRSIIAYLIFAYSIYLFYVINVYGPTIFSGQGLKLGGALTFTAVMMVVGGIGTVVHGHFSDKYGRKTPLVIYAALATIGIVMFAYANSFASLVTAGILSAFFGLSVNPFGKLYISEQYPTDIRGVGAATGEMLARFFSGVMGLYFVPLLLAWGGTYVIFISLGVFIVAANIPMMIWGRNTANKSVEEAGSAAYM</sequence>
<dbReference type="PANTHER" id="PTHR23508">
    <property type="entry name" value="CARBOXYLIC ACID TRANSPORTER PROTEIN HOMOLOG"/>
    <property type="match status" value="1"/>
</dbReference>
<feature type="transmembrane region" description="Helical" evidence="6">
    <location>
        <begin position="23"/>
        <end position="50"/>
    </location>
</feature>
<dbReference type="InterPro" id="IPR036259">
    <property type="entry name" value="MFS_trans_sf"/>
</dbReference>
<evidence type="ECO:0000256" key="5">
    <source>
        <dbReference type="ARBA" id="ARBA00023136"/>
    </source>
</evidence>
<dbReference type="RefSeq" id="WP_371753083.1">
    <property type="nucleotide sequence ID" value="NZ_JAYJLD010000005.1"/>
</dbReference>
<keyword evidence="4 6" id="KW-1133">Transmembrane helix</keyword>
<dbReference type="Pfam" id="PF00083">
    <property type="entry name" value="Sugar_tr"/>
    <property type="match status" value="1"/>
</dbReference>
<accession>A0ABU5ZGH5</accession>
<feature type="transmembrane region" description="Helical" evidence="6">
    <location>
        <begin position="92"/>
        <end position="111"/>
    </location>
</feature>
<feature type="transmembrane region" description="Helical" evidence="6">
    <location>
        <begin position="184"/>
        <end position="203"/>
    </location>
</feature>
<dbReference type="SUPFAM" id="SSF103473">
    <property type="entry name" value="MFS general substrate transporter"/>
    <property type="match status" value="1"/>
</dbReference>
<organism evidence="8 9">
    <name type="scientific">Ferviditalea candida</name>
    <dbReference type="NCBI Taxonomy" id="3108399"/>
    <lineage>
        <taxon>Bacteria</taxon>
        <taxon>Bacillati</taxon>
        <taxon>Bacillota</taxon>
        <taxon>Bacilli</taxon>
        <taxon>Bacillales</taxon>
        <taxon>Paenibacillaceae</taxon>
        <taxon>Ferviditalea</taxon>
    </lineage>
</organism>
<dbReference type="PROSITE" id="PS00216">
    <property type="entry name" value="SUGAR_TRANSPORT_1"/>
    <property type="match status" value="1"/>
</dbReference>
<dbReference type="InterPro" id="IPR020846">
    <property type="entry name" value="MFS_dom"/>
</dbReference>
<keyword evidence="3 6" id="KW-0812">Transmembrane</keyword>